<dbReference type="SMART" id="SM00014">
    <property type="entry name" value="acidPPc"/>
    <property type="match status" value="1"/>
</dbReference>
<feature type="transmembrane region" description="Helical" evidence="2">
    <location>
        <begin position="115"/>
        <end position="133"/>
    </location>
</feature>
<gene>
    <name evidence="4" type="ORF">HCK00_25200</name>
</gene>
<feature type="transmembrane region" description="Helical" evidence="2">
    <location>
        <begin position="153"/>
        <end position="176"/>
    </location>
</feature>
<dbReference type="Gene3D" id="1.20.144.10">
    <property type="entry name" value="Phosphatidic acid phosphatase type 2/haloperoxidase"/>
    <property type="match status" value="2"/>
</dbReference>
<dbReference type="RefSeq" id="WP_168104340.1">
    <property type="nucleotide sequence ID" value="NZ_JAATEN010000029.1"/>
</dbReference>
<evidence type="ECO:0000313" key="5">
    <source>
        <dbReference type="Proteomes" id="UP000695264"/>
    </source>
</evidence>
<name>A0ABX1C1F1_9ACTN</name>
<dbReference type="InterPro" id="IPR036938">
    <property type="entry name" value="PAP2/HPO_sf"/>
</dbReference>
<dbReference type="PANTHER" id="PTHR14969:SF13">
    <property type="entry name" value="AT30094P"/>
    <property type="match status" value="1"/>
</dbReference>
<dbReference type="InterPro" id="IPR000326">
    <property type="entry name" value="PAP2/HPO"/>
</dbReference>
<dbReference type="EMBL" id="JAATEN010000029">
    <property type="protein sequence ID" value="NJQ03721.1"/>
    <property type="molecule type" value="Genomic_DNA"/>
</dbReference>
<feature type="transmembrane region" description="Helical" evidence="2">
    <location>
        <begin position="29"/>
        <end position="50"/>
    </location>
</feature>
<feature type="domain" description="Phosphatidic acid phosphatase type 2/haloperoxidase" evidence="3">
    <location>
        <begin position="116"/>
        <end position="229"/>
    </location>
</feature>
<evidence type="ECO:0000256" key="1">
    <source>
        <dbReference type="SAM" id="MobiDB-lite"/>
    </source>
</evidence>
<comment type="caution">
    <text evidence="4">The sequence shown here is derived from an EMBL/GenBank/DDBJ whole genome shotgun (WGS) entry which is preliminary data.</text>
</comment>
<protein>
    <submittedName>
        <fullName evidence="4">Phosphatase PAP2 family protein</fullName>
    </submittedName>
</protein>
<dbReference type="SUPFAM" id="SSF48317">
    <property type="entry name" value="Acid phosphatase/Vanadium-dependent haloperoxidase"/>
    <property type="match status" value="1"/>
</dbReference>
<proteinExistence type="predicted"/>
<feature type="region of interest" description="Disordered" evidence="1">
    <location>
        <begin position="1"/>
        <end position="21"/>
    </location>
</feature>
<evidence type="ECO:0000313" key="4">
    <source>
        <dbReference type="EMBL" id="NJQ03721.1"/>
    </source>
</evidence>
<feature type="transmembrane region" description="Helical" evidence="2">
    <location>
        <begin position="91"/>
        <end position="108"/>
    </location>
</feature>
<evidence type="ECO:0000259" key="3">
    <source>
        <dbReference type="SMART" id="SM00014"/>
    </source>
</evidence>
<dbReference type="Pfam" id="PF01569">
    <property type="entry name" value="PAP2"/>
    <property type="match status" value="1"/>
</dbReference>
<keyword evidence="2" id="KW-0812">Transmembrane</keyword>
<evidence type="ECO:0000256" key="2">
    <source>
        <dbReference type="SAM" id="Phobius"/>
    </source>
</evidence>
<feature type="transmembrane region" description="Helical" evidence="2">
    <location>
        <begin position="218"/>
        <end position="235"/>
    </location>
</feature>
<reference evidence="4 5" key="1">
    <citation type="submission" date="2020-03" db="EMBL/GenBank/DDBJ databases">
        <title>WGS of actinomycetes isolated from Thailand.</title>
        <authorList>
            <person name="Thawai C."/>
        </authorList>
    </citation>
    <scope>NUCLEOTIDE SEQUENCE [LARGE SCALE GENOMIC DNA]</scope>
    <source>
        <strain evidence="4 5">PLAI 1-29</strain>
    </source>
</reference>
<keyword evidence="2" id="KW-0472">Membrane</keyword>
<sequence length="246" mass="25748">MRTSSTPGTPGAPRTPETAAADRLRRPSAALTAAVLCGLAAVVLLALVVARWAPLLTLDRGIAVELHASAVRHPGPTQVSRVFTDWVWDPWTLRLAVVLAAGLVLWRWPRAGRAAAAGVLIALVVSSVVQQGMKALVGRERPVWPDPVDSAHYAAFPSGHAMTAAVAGVLLPWLAWRFGAPRALVAVGVVVSVVSVLGVGFTRLYLGVHWPSDVLGGWLFGACLAWFTVVALTPGRGPGGDPPGRP</sequence>
<accession>A0ABX1C1F1</accession>
<dbReference type="PANTHER" id="PTHR14969">
    <property type="entry name" value="SPHINGOSINE-1-PHOSPHATE PHOSPHOHYDROLASE"/>
    <property type="match status" value="1"/>
</dbReference>
<organism evidence="4 5">
    <name type="scientific">Streptomyces zingiberis</name>
    <dbReference type="NCBI Taxonomy" id="2053010"/>
    <lineage>
        <taxon>Bacteria</taxon>
        <taxon>Bacillati</taxon>
        <taxon>Actinomycetota</taxon>
        <taxon>Actinomycetes</taxon>
        <taxon>Kitasatosporales</taxon>
        <taxon>Streptomycetaceae</taxon>
        <taxon>Streptomyces</taxon>
    </lineage>
</organism>
<feature type="transmembrane region" description="Helical" evidence="2">
    <location>
        <begin position="183"/>
        <end position="206"/>
    </location>
</feature>
<keyword evidence="5" id="KW-1185">Reference proteome</keyword>
<dbReference type="Proteomes" id="UP000695264">
    <property type="component" value="Unassembled WGS sequence"/>
</dbReference>
<keyword evidence="2" id="KW-1133">Transmembrane helix</keyword>